<accession>A0AA92EBV1</accession>
<dbReference type="InterPro" id="IPR055066">
    <property type="entry name" value="AASDHPPT_N"/>
</dbReference>
<evidence type="ECO:0000256" key="1">
    <source>
        <dbReference type="ARBA" id="ARBA00010990"/>
    </source>
</evidence>
<dbReference type="PANTHER" id="PTHR12215">
    <property type="entry name" value="PHOSPHOPANTETHEINE TRANSFERASE"/>
    <property type="match status" value="1"/>
</dbReference>
<evidence type="ECO:0000313" key="5">
    <source>
        <dbReference type="EMBL" id="QCX48411.1"/>
    </source>
</evidence>
<dbReference type="GO" id="GO:0000287">
    <property type="term" value="F:magnesium ion binding"/>
    <property type="evidence" value="ECO:0007669"/>
    <property type="project" value="InterPro"/>
</dbReference>
<dbReference type="InterPro" id="IPR050559">
    <property type="entry name" value="P-Pant_transferase_sf"/>
</dbReference>
<dbReference type="SUPFAM" id="SSF56214">
    <property type="entry name" value="4'-phosphopantetheinyl transferase"/>
    <property type="match status" value="2"/>
</dbReference>
<comment type="similarity">
    <text evidence="1">Belongs to the P-Pant transferase superfamily. Gsp/Sfp/HetI/AcpT family.</text>
</comment>
<dbReference type="Proteomes" id="UP000310553">
    <property type="component" value="Chromosome"/>
</dbReference>
<keyword evidence="2 5" id="KW-0808">Transferase</keyword>
<dbReference type="Pfam" id="PF22624">
    <property type="entry name" value="AASDHPPT_N"/>
    <property type="match status" value="1"/>
</dbReference>
<dbReference type="Gene3D" id="3.90.470.20">
    <property type="entry name" value="4'-phosphopantetheinyl transferase domain"/>
    <property type="match status" value="2"/>
</dbReference>
<evidence type="ECO:0000313" key="6">
    <source>
        <dbReference type="Proteomes" id="UP000310553"/>
    </source>
</evidence>
<evidence type="ECO:0000259" key="4">
    <source>
        <dbReference type="Pfam" id="PF22624"/>
    </source>
</evidence>
<dbReference type="GO" id="GO:0008897">
    <property type="term" value="F:holo-[acyl-carrier-protein] synthase activity"/>
    <property type="evidence" value="ECO:0007669"/>
    <property type="project" value="InterPro"/>
</dbReference>
<organism evidence="5 6">
    <name type="scientific">Ralstonia solanacearum</name>
    <name type="common">Pseudomonas solanacearum</name>
    <dbReference type="NCBI Taxonomy" id="305"/>
    <lineage>
        <taxon>Bacteria</taxon>
        <taxon>Pseudomonadati</taxon>
        <taxon>Pseudomonadota</taxon>
        <taxon>Betaproteobacteria</taxon>
        <taxon>Burkholderiales</taxon>
        <taxon>Burkholderiaceae</taxon>
        <taxon>Ralstonia</taxon>
        <taxon>Ralstonia solanacearum species complex</taxon>
    </lineage>
</organism>
<dbReference type="EMBL" id="CP039339">
    <property type="protein sequence ID" value="QCX48411.1"/>
    <property type="molecule type" value="Genomic_DNA"/>
</dbReference>
<proteinExistence type="inferred from homology"/>
<protein>
    <submittedName>
        <fullName evidence="5">4'-phosphopantetheinyl transferase superfamily protein</fullName>
    </submittedName>
</protein>
<dbReference type="AlphaFoldDB" id="A0AA92EBV1"/>
<gene>
    <name evidence="5" type="ORF">E7Z57_04455</name>
</gene>
<evidence type="ECO:0000259" key="3">
    <source>
        <dbReference type="Pfam" id="PF01648"/>
    </source>
</evidence>
<sequence>MWLCHADESRDRLATRQACLSTDERNRLRDFVFDRDRQRHDTTRLVVRDILSNCLALPPEELRFVTAPYGRPHLVEQPPHPHGPITFNISHTIGLIAVAVRRGARIGIDVEPRDRAIDVARMSRFLSAVDLQTLAAVPPDQQRARFVDLWTLKESYVKARGLGLRLPLHRFGIDLPTPDTVTMRFDGGVDDPSPAWHLWQFHLASGHALALCTDRGPASAPALVVQEIDPLGARRGIDVTPVRQSPT</sequence>
<evidence type="ECO:0000256" key="2">
    <source>
        <dbReference type="ARBA" id="ARBA00022679"/>
    </source>
</evidence>
<dbReference type="InterPro" id="IPR037143">
    <property type="entry name" value="4-PPantetheinyl_Trfase_dom_sf"/>
</dbReference>
<name>A0AA92EBV1_RALSL</name>
<feature type="domain" description="4'-phosphopantetheinyl transferase N-terminal" evidence="4">
    <location>
        <begin position="10"/>
        <end position="99"/>
    </location>
</feature>
<feature type="domain" description="4'-phosphopantetheinyl transferase" evidence="3">
    <location>
        <begin position="105"/>
        <end position="212"/>
    </location>
</feature>
<dbReference type="GO" id="GO:0019878">
    <property type="term" value="P:lysine biosynthetic process via aminoadipic acid"/>
    <property type="evidence" value="ECO:0007669"/>
    <property type="project" value="TreeGrafter"/>
</dbReference>
<dbReference type="GO" id="GO:0005829">
    <property type="term" value="C:cytosol"/>
    <property type="evidence" value="ECO:0007669"/>
    <property type="project" value="TreeGrafter"/>
</dbReference>
<dbReference type="InterPro" id="IPR008278">
    <property type="entry name" value="4-PPantetheinyl_Trfase_dom"/>
</dbReference>
<reference evidence="5 6" key="1">
    <citation type="submission" date="2019-04" db="EMBL/GenBank/DDBJ databases">
        <title>Complete Genome of UW386 and Higher Quality Genome of UW700.</title>
        <authorList>
            <person name="Jacobs J."/>
            <person name="Perez A."/>
            <person name="Steidl O."/>
            <person name="Allen C."/>
        </authorList>
    </citation>
    <scope>NUCLEOTIDE SEQUENCE [LARGE SCALE GENOMIC DNA]</scope>
    <source>
        <strain evidence="5 6">UW386</strain>
    </source>
</reference>
<dbReference type="PANTHER" id="PTHR12215:SF10">
    <property type="entry name" value="L-AMINOADIPATE-SEMIALDEHYDE DEHYDROGENASE-PHOSPHOPANTETHEINYL TRANSFERASE"/>
    <property type="match status" value="1"/>
</dbReference>
<dbReference type="Pfam" id="PF01648">
    <property type="entry name" value="ACPS"/>
    <property type="match status" value="1"/>
</dbReference>